<comment type="cofactor">
    <cofactor evidence="1 11">
        <name>Zn(2+)</name>
        <dbReference type="ChEBI" id="CHEBI:29105"/>
    </cofactor>
</comment>
<dbReference type="RefSeq" id="WP_060937345.1">
    <property type="nucleotide sequence ID" value="NZ_JASOZP010000002.1"/>
</dbReference>
<organism evidence="13 14">
    <name type="scientific">Aerococcus christensenii</name>
    <dbReference type="NCBI Taxonomy" id="87541"/>
    <lineage>
        <taxon>Bacteria</taxon>
        <taxon>Bacillati</taxon>
        <taxon>Bacillota</taxon>
        <taxon>Bacilli</taxon>
        <taxon>Lactobacillales</taxon>
        <taxon>Aerococcaceae</taxon>
        <taxon>Aerococcus</taxon>
    </lineage>
</organism>
<dbReference type="PROSITE" id="PS50106">
    <property type="entry name" value="PDZ"/>
    <property type="match status" value="1"/>
</dbReference>
<evidence type="ECO:0000256" key="5">
    <source>
        <dbReference type="ARBA" id="ARBA00022692"/>
    </source>
</evidence>
<dbReference type="GO" id="GO:0046872">
    <property type="term" value="F:metal ion binding"/>
    <property type="evidence" value="ECO:0007669"/>
    <property type="project" value="UniProtKB-KW"/>
</dbReference>
<keyword evidence="6 11" id="KW-0378">Hydrolase</keyword>
<evidence type="ECO:0000313" key="14">
    <source>
        <dbReference type="Proteomes" id="UP000070422"/>
    </source>
</evidence>
<proteinExistence type="inferred from homology"/>
<dbReference type="SMART" id="SM00228">
    <property type="entry name" value="PDZ"/>
    <property type="match status" value="1"/>
</dbReference>
<dbReference type="OrthoDB" id="9782003at2"/>
<dbReference type="NCBIfam" id="TIGR00054">
    <property type="entry name" value="RIP metalloprotease RseP"/>
    <property type="match status" value="1"/>
</dbReference>
<dbReference type="Gene3D" id="2.30.42.10">
    <property type="match status" value="1"/>
</dbReference>
<name>A0A133XQJ1_9LACT</name>
<keyword evidence="11" id="KW-0479">Metal-binding</keyword>
<dbReference type="CDD" id="cd23081">
    <property type="entry name" value="cpPDZ_EcRseP-like"/>
    <property type="match status" value="1"/>
</dbReference>
<keyword evidence="4 13" id="KW-0645">Protease</keyword>
<evidence type="ECO:0000256" key="6">
    <source>
        <dbReference type="ARBA" id="ARBA00022801"/>
    </source>
</evidence>
<dbReference type="CDD" id="cd06163">
    <property type="entry name" value="S2P-M50_PDZ_RseP-like"/>
    <property type="match status" value="1"/>
</dbReference>
<keyword evidence="9 11" id="KW-0482">Metalloprotease</keyword>
<dbReference type="Pfam" id="PF17820">
    <property type="entry name" value="PDZ_6"/>
    <property type="match status" value="1"/>
</dbReference>
<dbReference type="SUPFAM" id="SSF50156">
    <property type="entry name" value="PDZ domain-like"/>
    <property type="match status" value="1"/>
</dbReference>
<dbReference type="PANTHER" id="PTHR42837:SF2">
    <property type="entry name" value="MEMBRANE METALLOPROTEASE ARASP2, CHLOROPLASTIC-RELATED"/>
    <property type="match status" value="1"/>
</dbReference>
<evidence type="ECO:0000256" key="3">
    <source>
        <dbReference type="ARBA" id="ARBA00007931"/>
    </source>
</evidence>
<dbReference type="GO" id="GO:0006508">
    <property type="term" value="P:proteolysis"/>
    <property type="evidence" value="ECO:0007669"/>
    <property type="project" value="UniProtKB-KW"/>
</dbReference>
<evidence type="ECO:0000256" key="4">
    <source>
        <dbReference type="ARBA" id="ARBA00022670"/>
    </source>
</evidence>
<dbReference type="EMBL" id="LSCQ01000102">
    <property type="protein sequence ID" value="KXB33191.1"/>
    <property type="molecule type" value="Genomic_DNA"/>
</dbReference>
<dbReference type="InterPro" id="IPR004387">
    <property type="entry name" value="Pept_M50_Zn"/>
</dbReference>
<dbReference type="Pfam" id="PF02163">
    <property type="entry name" value="Peptidase_M50"/>
    <property type="match status" value="1"/>
</dbReference>
<comment type="subcellular location">
    <subcellularLocation>
        <location evidence="2">Membrane</location>
        <topology evidence="2">Multi-pass membrane protein</topology>
    </subcellularLocation>
</comment>
<dbReference type="InterPro" id="IPR036034">
    <property type="entry name" value="PDZ_sf"/>
</dbReference>
<evidence type="ECO:0000256" key="1">
    <source>
        <dbReference type="ARBA" id="ARBA00001947"/>
    </source>
</evidence>
<feature type="transmembrane region" description="Helical" evidence="11">
    <location>
        <begin position="394"/>
        <end position="413"/>
    </location>
</feature>
<gene>
    <name evidence="13" type="ORF">HMPREF3187_01715</name>
</gene>
<evidence type="ECO:0000256" key="10">
    <source>
        <dbReference type="ARBA" id="ARBA00023136"/>
    </source>
</evidence>
<sequence>MKAIIVFLLIFSVIVIFHECGHFFMAKRAGIFVREFAIGMGPKIFQFKGKETVYTLRLLPVGGYVRMAGRDEFEDLIEKGMMVLVQLDEEDKVKAITLGEGVSDFKGLPLEVMDFDLNKDLFLEGIPTGQTDPERYEVLPDALIEEVNGHSFHLAPQERQFQSASLFNRWITNIMGPVNNFILGILVFILLAFLNGGVYSNEARLGEALEDSPAASQGLKKGDKILAVNGQSVESFMEMQTIIAKHPEESLDFKVEREGQVAHYPVTTGTTETKDGQKVGKIGFMRYKEGGFFKKIAYGFTATGALIAGMLGAIWKMITQGFNLNNLGGPVYMYQATKTTVDVGFSAIITLLAYLTVNLGIVNLLPLPALDGGKAFLNILEALRGKPLSAKTEGMINLIGALFLMVLMLAVTWNDILRLF</sequence>
<feature type="transmembrane region" description="Helical" evidence="11">
    <location>
        <begin position="343"/>
        <end position="365"/>
    </location>
</feature>
<dbReference type="Proteomes" id="UP000070422">
    <property type="component" value="Unassembled WGS sequence"/>
</dbReference>
<dbReference type="InterPro" id="IPR041489">
    <property type="entry name" value="PDZ_6"/>
</dbReference>
<dbReference type="InterPro" id="IPR001478">
    <property type="entry name" value="PDZ"/>
</dbReference>
<evidence type="ECO:0000259" key="12">
    <source>
        <dbReference type="PROSITE" id="PS50106"/>
    </source>
</evidence>
<dbReference type="GO" id="GO:0004222">
    <property type="term" value="F:metalloendopeptidase activity"/>
    <property type="evidence" value="ECO:0007669"/>
    <property type="project" value="InterPro"/>
</dbReference>
<evidence type="ECO:0000256" key="2">
    <source>
        <dbReference type="ARBA" id="ARBA00004141"/>
    </source>
</evidence>
<keyword evidence="5 11" id="KW-0812">Transmembrane</keyword>
<evidence type="ECO:0000313" key="13">
    <source>
        <dbReference type="EMBL" id="KXB33191.1"/>
    </source>
</evidence>
<comment type="caution">
    <text evidence="13">The sequence shown here is derived from an EMBL/GenBank/DDBJ whole genome shotgun (WGS) entry which is preliminary data.</text>
</comment>
<dbReference type="EC" id="3.4.24.-" evidence="11"/>
<feature type="transmembrane region" description="Helical" evidence="11">
    <location>
        <begin position="296"/>
        <end position="318"/>
    </location>
</feature>
<keyword evidence="7 11" id="KW-0862">Zinc</keyword>
<dbReference type="AlphaFoldDB" id="A0A133XQJ1"/>
<accession>A0A133XQJ1</accession>
<keyword evidence="10 11" id="KW-0472">Membrane</keyword>
<dbReference type="PATRIC" id="fig|87541.4.peg.1695"/>
<protein>
    <recommendedName>
        <fullName evidence="11">Zinc metalloprotease</fullName>
        <ecNumber evidence="11">3.4.24.-</ecNumber>
    </recommendedName>
</protein>
<dbReference type="InterPro" id="IPR008915">
    <property type="entry name" value="Peptidase_M50"/>
</dbReference>
<reference evidence="13 14" key="1">
    <citation type="submission" date="2016-01" db="EMBL/GenBank/DDBJ databases">
        <authorList>
            <person name="Oliw E.H."/>
        </authorList>
    </citation>
    <scope>NUCLEOTIDE SEQUENCE [LARGE SCALE GENOMIC DNA]</scope>
    <source>
        <strain evidence="13 14">KA00635</strain>
    </source>
</reference>
<feature type="domain" description="PDZ" evidence="12">
    <location>
        <begin position="205"/>
        <end position="235"/>
    </location>
</feature>
<evidence type="ECO:0000256" key="8">
    <source>
        <dbReference type="ARBA" id="ARBA00022989"/>
    </source>
</evidence>
<dbReference type="GO" id="GO:0016020">
    <property type="term" value="C:membrane"/>
    <property type="evidence" value="ECO:0007669"/>
    <property type="project" value="UniProtKB-SubCell"/>
</dbReference>
<evidence type="ECO:0000256" key="9">
    <source>
        <dbReference type="ARBA" id="ARBA00023049"/>
    </source>
</evidence>
<evidence type="ECO:0000256" key="11">
    <source>
        <dbReference type="RuleBase" id="RU362031"/>
    </source>
</evidence>
<evidence type="ECO:0000256" key="7">
    <source>
        <dbReference type="ARBA" id="ARBA00022833"/>
    </source>
</evidence>
<feature type="transmembrane region" description="Helical" evidence="11">
    <location>
        <begin position="181"/>
        <end position="199"/>
    </location>
</feature>
<dbReference type="STRING" id="87541.AWM71_06990"/>
<dbReference type="PANTHER" id="PTHR42837">
    <property type="entry name" value="REGULATOR OF SIGMA-E PROTEASE RSEP"/>
    <property type="match status" value="1"/>
</dbReference>
<comment type="similarity">
    <text evidence="3 11">Belongs to the peptidase M50B family.</text>
</comment>
<keyword evidence="8 11" id="KW-1133">Transmembrane helix</keyword>